<reference evidence="2" key="1">
    <citation type="submission" date="2023-08" db="EMBL/GenBank/DDBJ databases">
        <title>The novel hydrolase IpcH responsible for the initial isoprocarb degradation step in Rhodococcus sp. D-6.</title>
        <authorList>
            <person name="Zhu Q."/>
        </authorList>
    </citation>
    <scope>NUCLEOTIDE SEQUENCE</scope>
    <source>
        <strain evidence="2">D-6</strain>
    </source>
</reference>
<proteinExistence type="predicted"/>
<dbReference type="RefSeq" id="WP_350247587.1">
    <property type="nucleotide sequence ID" value="NZ_CP132970.1"/>
</dbReference>
<keyword evidence="1" id="KW-1133">Transmembrane helix</keyword>
<name>A0AAU7V330_9NOCA</name>
<dbReference type="AlphaFoldDB" id="A0AAU7V330"/>
<keyword evidence="1" id="KW-0472">Membrane</keyword>
<evidence type="ECO:0000256" key="1">
    <source>
        <dbReference type="SAM" id="Phobius"/>
    </source>
</evidence>
<feature type="transmembrane region" description="Helical" evidence="1">
    <location>
        <begin position="35"/>
        <end position="57"/>
    </location>
</feature>
<keyword evidence="1" id="KW-0812">Transmembrane</keyword>
<accession>A0AAU7V330</accession>
<dbReference type="KEGG" id="rhox:RBB84_12325"/>
<dbReference type="EMBL" id="CP132970">
    <property type="protein sequence ID" value="XBW06615.1"/>
    <property type="molecule type" value="Genomic_DNA"/>
</dbReference>
<protein>
    <submittedName>
        <fullName evidence="2">Uncharacterized protein</fullName>
    </submittedName>
</protein>
<feature type="transmembrane region" description="Helical" evidence="1">
    <location>
        <begin position="6"/>
        <end position="23"/>
    </location>
</feature>
<sequence length="65" mass="6922">MSFVVVLMLFNLLATVSVIVCATRSYRRYGSTGRAVLAGFGGLMILPALFVLATTVATSRATRLP</sequence>
<organism evidence="2">
    <name type="scientific">Rhodococcus sp. D-6</name>
    <dbReference type="NCBI Taxonomy" id="1387842"/>
    <lineage>
        <taxon>Bacteria</taxon>
        <taxon>Bacillati</taxon>
        <taxon>Actinomycetota</taxon>
        <taxon>Actinomycetes</taxon>
        <taxon>Mycobacteriales</taxon>
        <taxon>Nocardiaceae</taxon>
        <taxon>Rhodococcus</taxon>
    </lineage>
</organism>
<gene>
    <name evidence="2" type="ORF">RBB84_12325</name>
</gene>
<evidence type="ECO:0000313" key="2">
    <source>
        <dbReference type="EMBL" id="XBW06615.1"/>
    </source>
</evidence>